<dbReference type="Gene3D" id="3.40.50.300">
    <property type="entry name" value="P-loop containing nucleotide triphosphate hydrolases"/>
    <property type="match status" value="2"/>
</dbReference>
<keyword evidence="4" id="KW-0540">Nuclease</keyword>
<evidence type="ECO:0000256" key="2">
    <source>
        <dbReference type="ARBA" id="ARBA00008598"/>
    </source>
</evidence>
<evidence type="ECO:0000256" key="6">
    <source>
        <dbReference type="ARBA" id="ARBA00022747"/>
    </source>
</evidence>
<evidence type="ECO:0000313" key="14">
    <source>
        <dbReference type="EMBL" id="MEQ2361064.1"/>
    </source>
</evidence>
<dbReference type="CDD" id="cd22332">
    <property type="entry name" value="HsdR_N"/>
    <property type="match status" value="1"/>
</dbReference>
<evidence type="ECO:0000256" key="7">
    <source>
        <dbReference type="ARBA" id="ARBA00022759"/>
    </source>
</evidence>
<evidence type="ECO:0000259" key="13">
    <source>
        <dbReference type="PROSITE" id="PS51192"/>
    </source>
</evidence>
<evidence type="ECO:0000256" key="11">
    <source>
        <dbReference type="RuleBase" id="RU364115"/>
    </source>
</evidence>
<comment type="catalytic activity">
    <reaction evidence="1 11">
        <text>Endonucleolytic cleavage of DNA to give random double-stranded fragments with terminal 5'-phosphates, ATP is simultaneously hydrolyzed.</text>
        <dbReference type="EC" id="3.1.21.3"/>
    </reaction>
</comment>
<protein>
    <recommendedName>
        <fullName evidence="11">Type I restriction enzyme endonuclease subunit</fullName>
        <shortName evidence="11">R protein</shortName>
        <ecNumber evidence="11">3.1.21.3</ecNumber>
    </recommendedName>
    <alternativeName>
        <fullName evidence="11">Type-1 restriction enzyme R protein</fullName>
    </alternativeName>
</protein>
<dbReference type="PROSITE" id="PS51192">
    <property type="entry name" value="HELICASE_ATP_BIND_1"/>
    <property type="match status" value="1"/>
</dbReference>
<evidence type="ECO:0000256" key="10">
    <source>
        <dbReference type="ARBA" id="ARBA00023125"/>
    </source>
</evidence>
<sequence length="1065" mass="122997">MEFPAGSRTEENDMPDHTIFNERPESQDRALKVIERLGYTIVPRSEAERKRGSRKAVLFTEELQAFLSKQTYRFGSETRYFSGGAIARAMQAVDQNSVAGLYAANKEIYELICAGKSMEEELPDGTRQSFDIQYIDFEHPGNNTFQVTDEFEVERPNGKFVRPDLVVLVNGIPLVVIECKKSSVDVMEGVTQNIRNWGEDYIPHLFRYAQLVMAMNPDKVLYGTCGTPAKYFVSWHEDDKGWLNDWCRKCSPDGQIREQDRALVSLLYPERLLDLIRNFIIYDNNVKKICRYKQYFAVKKCMDRILLRDNAHTRNGVVWHTQGSGKTITMIMLTKMITRESMKPESQIREPRFIMVTDRVNLDKQIRDNFIHTQMSPHRAKTGKGLIELLQDNSNTVITALVNKFEAAVKQEYCNDSKNLFLFIDEGHRTQYGKLNLYMNKVLPNAVKIAFTGTPLIQKQPKDTSRKIVPAKDTYAKFGPLIDKYTLQDAIDDKVTVPIVYEGRVIPQEVTSQQINEHLKHITVGLTEDARKDLEVKYSRFVTLAQTEQRLNMIAFDLHEHFVHYVRPKGFKAMLTCSSRAEAVQLFYKLRGLGGITPAVVITPNSAKEGDDETNTPQSLKTIAEFFRKEVDPLFKNNYDAYEDSVTGRFTDPDGDVDLLIVKDKLLTGFDAPIAAVLYVDKKLQDHTLLQAIARVNRVYTDKDFGLVVDYIGIFKKLNSALDLYSDEQSGMNLFDRTEIQSAIATINDEKTKLEALYQELWDIFDGIDRNETSANVWQERLREYDLRRDFYEKLSAFAKMVDFLYSSYELFEQVGFERAEMYRKDYLFFKKLKDSVTLRFNDSVDFSRYEDGIRQLLNTYVHAKDAKTLIEPLDITNKEKMQEQLARLGSDEAKAEAIQTRQVEVLESQRYVDPIRYMTFMERINKTLQDYQEERNGEKYLSAMEKMAEDYRTGRSSVEYPENIVDDGDAKSFYGAVCAGIKKSLDEQEAEPSESLGKLALDIKAIIVSHAKRDWRDNVIVHRNMKKALDDLLFDYMEDQKLDWPLDTIDIIIDEIMMIAKKGY</sequence>
<name>A0ABV1AVZ6_9FIRM</name>
<dbReference type="InterPro" id="IPR051268">
    <property type="entry name" value="Type-I_R_enzyme_R_subunit"/>
</dbReference>
<dbReference type="PANTHER" id="PTHR30195:SF15">
    <property type="entry name" value="TYPE I RESTRICTION ENZYME HINDI ENDONUCLEASE SUBUNIT"/>
    <property type="match status" value="1"/>
</dbReference>
<dbReference type="EC" id="3.1.21.3" evidence="11"/>
<dbReference type="Pfam" id="PF22679">
    <property type="entry name" value="T1R_D3-like"/>
    <property type="match status" value="1"/>
</dbReference>
<dbReference type="GO" id="GO:0009035">
    <property type="term" value="F:type I site-specific deoxyribonuclease activity"/>
    <property type="evidence" value="ECO:0007669"/>
    <property type="project" value="UniProtKB-EC"/>
</dbReference>
<accession>A0ABV1AVZ6</accession>
<dbReference type="Gene3D" id="3.90.1570.50">
    <property type="match status" value="1"/>
</dbReference>
<reference evidence="14 15" key="1">
    <citation type="submission" date="2024-03" db="EMBL/GenBank/DDBJ databases">
        <title>Human intestinal bacterial collection.</title>
        <authorList>
            <person name="Pauvert C."/>
            <person name="Hitch T.C.A."/>
            <person name="Clavel T."/>
        </authorList>
    </citation>
    <scope>NUCLEOTIDE SEQUENCE [LARGE SCALE GENOMIC DNA]</scope>
    <source>
        <strain evidence="14 15">CLA-AA-H175</strain>
    </source>
</reference>
<dbReference type="PANTHER" id="PTHR30195">
    <property type="entry name" value="TYPE I SITE-SPECIFIC DEOXYRIBONUCLEASE PROTEIN SUBUNIT M AND R"/>
    <property type="match status" value="1"/>
</dbReference>
<evidence type="ECO:0000256" key="8">
    <source>
        <dbReference type="ARBA" id="ARBA00022801"/>
    </source>
</evidence>
<comment type="subunit">
    <text evidence="3 11">The type I restriction/modification system is composed of three polypeptides R, M and S.</text>
</comment>
<dbReference type="SMART" id="SM00487">
    <property type="entry name" value="DEXDc"/>
    <property type="match status" value="1"/>
</dbReference>
<dbReference type="InterPro" id="IPR055180">
    <property type="entry name" value="HsdR_RecA-like_helicase_dom_2"/>
</dbReference>
<dbReference type="InterPro" id="IPR014001">
    <property type="entry name" value="Helicase_ATP-bd"/>
</dbReference>
<keyword evidence="10 11" id="KW-0238">DNA-binding</keyword>
<evidence type="ECO:0000256" key="4">
    <source>
        <dbReference type="ARBA" id="ARBA00022722"/>
    </source>
</evidence>
<organism evidence="14 15">
    <name type="scientific">Faecalibacterium tardum</name>
    <dbReference type="NCBI Taxonomy" id="3133156"/>
    <lineage>
        <taxon>Bacteria</taxon>
        <taxon>Bacillati</taxon>
        <taxon>Bacillota</taxon>
        <taxon>Clostridia</taxon>
        <taxon>Eubacteriales</taxon>
        <taxon>Oscillospiraceae</taxon>
        <taxon>Faecalibacterium</taxon>
    </lineage>
</organism>
<feature type="compositionally biased region" description="Basic and acidic residues" evidence="12">
    <location>
        <begin position="8"/>
        <end position="20"/>
    </location>
</feature>
<comment type="similarity">
    <text evidence="2 11">Belongs to the HsdR family.</text>
</comment>
<dbReference type="Pfam" id="PF18766">
    <property type="entry name" value="SWI2_SNF2"/>
    <property type="match status" value="1"/>
</dbReference>
<dbReference type="InterPro" id="IPR027417">
    <property type="entry name" value="P-loop_NTPase"/>
</dbReference>
<evidence type="ECO:0000256" key="3">
    <source>
        <dbReference type="ARBA" id="ARBA00011296"/>
    </source>
</evidence>
<dbReference type="Proteomes" id="UP001457197">
    <property type="component" value="Unassembled WGS sequence"/>
</dbReference>
<dbReference type="InterPro" id="IPR007409">
    <property type="entry name" value="Restrct_endonuc_type1_HsdR_N"/>
</dbReference>
<evidence type="ECO:0000313" key="15">
    <source>
        <dbReference type="Proteomes" id="UP001457197"/>
    </source>
</evidence>
<comment type="function">
    <text evidence="11">Subunit R is required for both nuclease and ATPase activities, but not for modification.</text>
</comment>
<dbReference type="CDD" id="cd18800">
    <property type="entry name" value="SF2_C_EcoR124I-like"/>
    <property type="match status" value="1"/>
</dbReference>
<keyword evidence="15" id="KW-1185">Reference proteome</keyword>
<keyword evidence="7 14" id="KW-0255">Endonuclease</keyword>
<evidence type="ECO:0000256" key="1">
    <source>
        <dbReference type="ARBA" id="ARBA00000851"/>
    </source>
</evidence>
<dbReference type="InterPro" id="IPR040980">
    <property type="entry name" value="SWI2_SNF2"/>
</dbReference>
<feature type="region of interest" description="Disordered" evidence="12">
    <location>
        <begin position="1"/>
        <end position="20"/>
    </location>
</feature>
<keyword evidence="5 11" id="KW-0547">Nucleotide-binding</keyword>
<dbReference type="InterPro" id="IPR004473">
    <property type="entry name" value="Restrct_endonuc_typeI_HsdR"/>
</dbReference>
<keyword evidence="9 11" id="KW-0067">ATP-binding</keyword>
<dbReference type="SUPFAM" id="SSF52540">
    <property type="entry name" value="P-loop containing nucleoside triphosphate hydrolases"/>
    <property type="match status" value="2"/>
</dbReference>
<dbReference type="Pfam" id="PF04313">
    <property type="entry name" value="HSDR_N"/>
    <property type="match status" value="1"/>
</dbReference>
<evidence type="ECO:0000256" key="12">
    <source>
        <dbReference type="SAM" id="MobiDB-lite"/>
    </source>
</evidence>
<dbReference type="EMBL" id="JBBMEO010000002">
    <property type="protein sequence ID" value="MEQ2361064.1"/>
    <property type="molecule type" value="Genomic_DNA"/>
</dbReference>
<keyword evidence="6 11" id="KW-0680">Restriction system</keyword>
<comment type="caution">
    <text evidence="14">The sequence shown here is derived from an EMBL/GenBank/DDBJ whole genome shotgun (WGS) entry which is preliminary data.</text>
</comment>
<dbReference type="NCBIfam" id="TIGR00348">
    <property type="entry name" value="hsdR"/>
    <property type="match status" value="1"/>
</dbReference>
<evidence type="ECO:0000256" key="5">
    <source>
        <dbReference type="ARBA" id="ARBA00022741"/>
    </source>
</evidence>
<gene>
    <name evidence="14" type="ORF">WMO44_02740</name>
</gene>
<evidence type="ECO:0000256" key="9">
    <source>
        <dbReference type="ARBA" id="ARBA00022840"/>
    </source>
</evidence>
<proteinExistence type="inferred from homology"/>
<feature type="domain" description="Helicase ATP-binding" evidence="13">
    <location>
        <begin position="307"/>
        <end position="473"/>
    </location>
</feature>
<keyword evidence="8 11" id="KW-0378">Hydrolase</keyword>